<name>A0A1S8A7Q4_ROSNE</name>
<gene>
    <name evidence="2" type="ORF">SAMD00023353_2100220</name>
</gene>
<accession>A0A1S8A7Q4</accession>
<evidence type="ECO:0000313" key="3">
    <source>
        <dbReference type="Proteomes" id="UP000054516"/>
    </source>
</evidence>
<dbReference type="AlphaFoldDB" id="A0A1S8A7Q4"/>
<dbReference type="EMBL" id="DF977466">
    <property type="protein sequence ID" value="GAW26087.1"/>
    <property type="molecule type" value="Genomic_DNA"/>
</dbReference>
<proteinExistence type="predicted"/>
<dbReference type="OrthoDB" id="413079at2759"/>
<dbReference type="Proteomes" id="UP000054516">
    <property type="component" value="Unassembled WGS sequence"/>
</dbReference>
<keyword evidence="3" id="KW-1185">Reference proteome</keyword>
<sequence>MASYSRQSSGGSGSSTAVIEMEPVYLSPASNNKSAEAISAPMTMLKTTTPPPLHDSSSRRRASSDEENQDGGSGPPPPTTAADVKERWNYPRSNIPRVTSCFYSFLVMGANDSAYGVSFAILLPLIKKGGGAGGDKNPVC</sequence>
<protein>
    <submittedName>
        <fullName evidence="2">Putative MFS transporter</fullName>
    </submittedName>
</protein>
<organism evidence="2">
    <name type="scientific">Rosellinia necatrix</name>
    <name type="common">White root-rot fungus</name>
    <dbReference type="NCBI Taxonomy" id="77044"/>
    <lineage>
        <taxon>Eukaryota</taxon>
        <taxon>Fungi</taxon>
        <taxon>Dikarya</taxon>
        <taxon>Ascomycota</taxon>
        <taxon>Pezizomycotina</taxon>
        <taxon>Sordariomycetes</taxon>
        <taxon>Xylariomycetidae</taxon>
        <taxon>Xylariales</taxon>
        <taxon>Xylariaceae</taxon>
        <taxon>Rosellinia</taxon>
    </lineage>
</organism>
<feature type="region of interest" description="Disordered" evidence="1">
    <location>
        <begin position="36"/>
        <end position="88"/>
    </location>
</feature>
<evidence type="ECO:0000313" key="2">
    <source>
        <dbReference type="EMBL" id="GAW26087.1"/>
    </source>
</evidence>
<reference evidence="2" key="1">
    <citation type="submission" date="2016-03" db="EMBL/GenBank/DDBJ databases">
        <title>Draft genome sequence of Rosellinia necatrix.</title>
        <authorList>
            <person name="Kanematsu S."/>
        </authorList>
    </citation>
    <scope>NUCLEOTIDE SEQUENCE [LARGE SCALE GENOMIC DNA]</scope>
    <source>
        <strain evidence="2">W97</strain>
    </source>
</reference>
<evidence type="ECO:0000256" key="1">
    <source>
        <dbReference type="SAM" id="MobiDB-lite"/>
    </source>
</evidence>